<evidence type="ECO:0000256" key="1">
    <source>
        <dbReference type="ARBA" id="ARBA00023235"/>
    </source>
</evidence>
<dbReference type="Proteomes" id="UP000779809">
    <property type="component" value="Unassembled WGS sequence"/>
</dbReference>
<feature type="binding site" evidence="2">
    <location>
        <begin position="254"/>
        <end position="255"/>
    </location>
    <ligand>
        <name>substrate</name>
    </ligand>
</feature>
<dbReference type="NCBIfam" id="NF004326">
    <property type="entry name" value="PRK05720.1"/>
    <property type="match status" value="1"/>
</dbReference>
<dbReference type="GO" id="GO:0046523">
    <property type="term" value="F:S-methyl-5-thioribose-1-phosphate isomerase activity"/>
    <property type="evidence" value="ECO:0007669"/>
    <property type="project" value="UniProtKB-UniRule"/>
</dbReference>
<feature type="site" description="Transition state stabilizer" evidence="2">
    <location>
        <position position="163"/>
    </location>
</feature>
<dbReference type="NCBIfam" id="TIGR00524">
    <property type="entry name" value="eIF-2B_rel"/>
    <property type="match status" value="1"/>
</dbReference>
<feature type="binding site" evidence="2">
    <location>
        <position position="203"/>
    </location>
    <ligand>
        <name>substrate</name>
    </ligand>
</feature>
<dbReference type="FunFam" id="3.40.50.10470:FF:000006">
    <property type="entry name" value="Methylthioribose-1-phosphate isomerase"/>
    <property type="match status" value="1"/>
</dbReference>
<proteinExistence type="inferred from homology"/>
<dbReference type="Gene3D" id="1.20.120.420">
    <property type="entry name" value="translation initiation factor eif-2b, domain 1"/>
    <property type="match status" value="1"/>
</dbReference>
<keyword evidence="2" id="KW-0486">Methionine biosynthesis</keyword>
<reference evidence="3" key="1">
    <citation type="submission" date="2020-07" db="EMBL/GenBank/DDBJ databases">
        <title>Huge and variable diversity of episymbiotic CPR bacteria and DPANN archaea in groundwater ecosystems.</title>
        <authorList>
            <person name="He C.Y."/>
            <person name="Keren R."/>
            <person name="Whittaker M."/>
            <person name="Farag I.F."/>
            <person name="Doudna J."/>
            <person name="Cate J.H.D."/>
            <person name="Banfield J.F."/>
        </authorList>
    </citation>
    <scope>NUCLEOTIDE SEQUENCE</scope>
    <source>
        <strain evidence="3">NC_groundwater_580_Pr5_B-0.1um_64_19</strain>
    </source>
</reference>
<comment type="function">
    <text evidence="2">Catalyzes the interconversion of methylthioribose-1-phosphate (MTR-1-P) into methylthioribulose-1-phosphate (MTRu-1-P).</text>
</comment>
<sequence length="357" mass="37909">MIKTLEWTDGAKPGEAAGIRFIDQRKLPVEEVYITCTTYEEVADAIRTMLVRGAPAIGVAAAMGVALGAKSLKTTDAAAFRREFEHICDVLAGTRPTAVNLFWAIRRMRDRFSAVATQQVATIQAALIEEAKAIYVEDLAANEAMGKHGATLMPSSGGVLTHCNAGALATAGGYGTALGVIRAAFESGKKINVYADETRPVLQGSRLTAWELTKDGIPTTVISDNMAGVMMAQGKIKAAVVGADRIAANGDVANKIGTYTVAVMAHAHGIPFYVAAPWSTIDLETKTGADIPIEQRDPREVTHVGQTQIAPDGIKVENPSFDVTPARYVAAIITERGIAKAPYEKTLRELSTAVVRS</sequence>
<dbReference type="PANTHER" id="PTHR43475:SF1">
    <property type="entry name" value="METHYLTHIORIBOSE-1-PHOSPHATE ISOMERASE"/>
    <property type="match status" value="1"/>
</dbReference>
<name>A0A932EPK0_9BACT</name>
<dbReference type="Pfam" id="PF01008">
    <property type="entry name" value="IF-2B"/>
    <property type="match status" value="1"/>
</dbReference>
<feature type="binding site" evidence="2">
    <location>
        <position position="95"/>
    </location>
    <ligand>
        <name>substrate</name>
    </ligand>
</feature>
<dbReference type="EC" id="5.3.1.23" evidence="2"/>
<dbReference type="NCBIfam" id="TIGR00512">
    <property type="entry name" value="salvage_mtnA"/>
    <property type="match status" value="1"/>
</dbReference>
<dbReference type="FunFam" id="1.20.120.420:FF:000003">
    <property type="entry name" value="Methylthioribose-1-phosphate isomerase"/>
    <property type="match status" value="1"/>
</dbReference>
<dbReference type="InterPro" id="IPR005251">
    <property type="entry name" value="IF-M1Pi"/>
</dbReference>
<comment type="catalytic activity">
    <reaction evidence="2">
        <text>5-(methylsulfanyl)-alpha-D-ribose 1-phosphate = 5-(methylsulfanyl)-D-ribulose 1-phosphate</text>
        <dbReference type="Rhea" id="RHEA:19989"/>
        <dbReference type="ChEBI" id="CHEBI:58533"/>
        <dbReference type="ChEBI" id="CHEBI:58548"/>
        <dbReference type="EC" id="5.3.1.23"/>
    </reaction>
</comment>
<comment type="similarity">
    <text evidence="2">Belongs to the EIF-2B alpha/beta/delta subunits family. MtnA subfamily.</text>
</comment>
<evidence type="ECO:0000313" key="3">
    <source>
        <dbReference type="EMBL" id="MBI2678915.1"/>
    </source>
</evidence>
<keyword evidence="1 2" id="KW-0413">Isomerase</keyword>
<keyword evidence="2" id="KW-0028">Amino-acid biosynthesis</keyword>
<organism evidence="3 4">
    <name type="scientific">Candidatus Korobacter versatilis</name>
    <dbReference type="NCBI Taxonomy" id="658062"/>
    <lineage>
        <taxon>Bacteria</taxon>
        <taxon>Pseudomonadati</taxon>
        <taxon>Acidobacteriota</taxon>
        <taxon>Terriglobia</taxon>
        <taxon>Terriglobales</taxon>
        <taxon>Candidatus Korobacteraceae</taxon>
        <taxon>Candidatus Korobacter</taxon>
    </lineage>
</organism>
<dbReference type="InterPro" id="IPR011559">
    <property type="entry name" value="Initiation_fac_2B_a/b/d"/>
</dbReference>
<evidence type="ECO:0000313" key="4">
    <source>
        <dbReference type="Proteomes" id="UP000779809"/>
    </source>
</evidence>
<accession>A0A932EPK0</accession>
<feature type="binding site" evidence="2">
    <location>
        <begin position="52"/>
        <end position="54"/>
    </location>
    <ligand>
        <name>substrate</name>
    </ligand>
</feature>
<feature type="active site" description="Proton donor" evidence="2">
    <location>
        <position position="244"/>
    </location>
</feature>
<dbReference type="HAMAP" id="MF_01678">
    <property type="entry name" value="Salvage_MtnA"/>
    <property type="match status" value="1"/>
</dbReference>
<comment type="caution">
    <text evidence="3">The sequence shown here is derived from an EMBL/GenBank/DDBJ whole genome shotgun (WGS) entry which is preliminary data.</text>
</comment>
<dbReference type="InterPro" id="IPR027363">
    <property type="entry name" value="M1Pi_N"/>
</dbReference>
<gene>
    <name evidence="2 3" type="primary">mtnA</name>
    <name evidence="3" type="ORF">HYX28_09045</name>
</gene>
<dbReference type="EMBL" id="JACPNR010000011">
    <property type="protein sequence ID" value="MBI2678915.1"/>
    <property type="molecule type" value="Genomic_DNA"/>
</dbReference>
<dbReference type="InterPro" id="IPR037171">
    <property type="entry name" value="NagB/RpiA_transferase-like"/>
</dbReference>
<comment type="pathway">
    <text evidence="2">Amino-acid biosynthesis; L-methionine biosynthesis via salvage pathway; L-methionine from S-methyl-5-thio-alpha-D-ribose 1-phosphate: step 1/6.</text>
</comment>
<dbReference type="Gene3D" id="3.40.50.10470">
    <property type="entry name" value="Translation initiation factor eif-2b, domain 2"/>
    <property type="match status" value="1"/>
</dbReference>
<dbReference type="InterPro" id="IPR000649">
    <property type="entry name" value="IF-2B-related"/>
</dbReference>
<dbReference type="AlphaFoldDB" id="A0A932EPK0"/>
<dbReference type="PANTHER" id="PTHR43475">
    <property type="entry name" value="METHYLTHIORIBOSE-1-PHOSPHATE ISOMERASE"/>
    <property type="match status" value="1"/>
</dbReference>
<dbReference type="SUPFAM" id="SSF100950">
    <property type="entry name" value="NagB/RpiA/CoA transferase-like"/>
    <property type="match status" value="1"/>
</dbReference>
<dbReference type="InterPro" id="IPR042529">
    <property type="entry name" value="IF_2B-like_C"/>
</dbReference>
<dbReference type="GO" id="GO:0019509">
    <property type="term" value="P:L-methionine salvage from methylthioadenosine"/>
    <property type="evidence" value="ECO:0007669"/>
    <property type="project" value="UniProtKB-UniRule"/>
</dbReference>
<protein>
    <recommendedName>
        <fullName evidence="2">Methylthioribose-1-phosphate isomerase</fullName>
        <shortName evidence="2">M1Pi</shortName>
        <shortName evidence="2">MTR-1-P isomerase</shortName>
        <ecNumber evidence="2">5.3.1.23</ecNumber>
    </recommendedName>
    <alternativeName>
        <fullName evidence="2">S-methyl-5-thioribose-1-phosphate isomerase</fullName>
    </alternativeName>
</protein>
<evidence type="ECO:0000256" key="2">
    <source>
        <dbReference type="HAMAP-Rule" id="MF_01678"/>
    </source>
</evidence>